<evidence type="ECO:0000313" key="1">
    <source>
        <dbReference type="EMBL" id="EER07172.1"/>
    </source>
</evidence>
<keyword evidence="2" id="KW-1185">Reference proteome</keyword>
<accession>C5L7X1</accession>
<feature type="non-terminal residue" evidence="1">
    <location>
        <position position="1"/>
    </location>
</feature>
<dbReference type="InParanoid" id="C5L7X1"/>
<organism evidence="2">
    <name type="scientific">Perkinsus marinus (strain ATCC 50983 / TXsc)</name>
    <dbReference type="NCBI Taxonomy" id="423536"/>
    <lineage>
        <taxon>Eukaryota</taxon>
        <taxon>Sar</taxon>
        <taxon>Alveolata</taxon>
        <taxon>Perkinsozoa</taxon>
        <taxon>Perkinsea</taxon>
        <taxon>Perkinsida</taxon>
        <taxon>Perkinsidae</taxon>
        <taxon>Perkinsus</taxon>
    </lineage>
</organism>
<gene>
    <name evidence="1" type="ORF">Pmar_PMAR003199</name>
</gene>
<protein>
    <submittedName>
        <fullName evidence="1">Uncharacterized protein</fullName>
    </submittedName>
</protein>
<dbReference type="EMBL" id="GG679964">
    <property type="protein sequence ID" value="EER07172.1"/>
    <property type="molecule type" value="Genomic_DNA"/>
</dbReference>
<name>C5L7X1_PERM5</name>
<dbReference type="Proteomes" id="UP000007800">
    <property type="component" value="Unassembled WGS sequence"/>
</dbReference>
<dbReference type="GeneID" id="9059755"/>
<reference evidence="1 2" key="1">
    <citation type="submission" date="2008-07" db="EMBL/GenBank/DDBJ databases">
        <authorList>
            <person name="El-Sayed N."/>
            <person name="Caler E."/>
            <person name="Inman J."/>
            <person name="Amedeo P."/>
            <person name="Hass B."/>
            <person name="Wortman J."/>
        </authorList>
    </citation>
    <scope>NUCLEOTIDE SEQUENCE [LARGE SCALE GENOMIC DNA]</scope>
    <source>
        <strain evidence="2">ATCC 50983 / TXsc</strain>
    </source>
</reference>
<dbReference type="RefSeq" id="XP_002775356.1">
    <property type="nucleotide sequence ID" value="XM_002775310.1"/>
</dbReference>
<dbReference type="OrthoDB" id="441332at2759"/>
<evidence type="ECO:0000313" key="2">
    <source>
        <dbReference type="Proteomes" id="UP000007800"/>
    </source>
</evidence>
<proteinExistence type="predicted"/>
<sequence>DIPGTIVLRDTAEPVPVGGLTPSKTVEQTISDLTVELVQYAAADLPELRHRVSALQYIRAACDIIEFLDGAEWDEDRILQLLGDADEARRIPPDEV</sequence>
<dbReference type="AlphaFoldDB" id="C5L7X1"/>